<evidence type="ECO:0000313" key="2">
    <source>
        <dbReference type="EMBL" id="KAK5980929.1"/>
    </source>
</evidence>
<reference evidence="2 3" key="1">
    <citation type="submission" date="2019-10" db="EMBL/GenBank/DDBJ databases">
        <title>Assembly and Annotation for the nematode Trichostrongylus colubriformis.</title>
        <authorList>
            <person name="Martin J."/>
        </authorList>
    </citation>
    <scope>NUCLEOTIDE SEQUENCE [LARGE SCALE GENOMIC DNA]</scope>
    <source>
        <strain evidence="2">G859</strain>
        <tissue evidence="2">Whole worm</tissue>
    </source>
</reference>
<evidence type="ECO:0000256" key="1">
    <source>
        <dbReference type="SAM" id="SignalP"/>
    </source>
</evidence>
<protein>
    <submittedName>
        <fullName evidence="2">Uncharacterized protein</fullName>
    </submittedName>
</protein>
<keyword evidence="1" id="KW-0732">Signal</keyword>
<feature type="signal peptide" evidence="1">
    <location>
        <begin position="1"/>
        <end position="17"/>
    </location>
</feature>
<dbReference type="Proteomes" id="UP001331761">
    <property type="component" value="Unassembled WGS sequence"/>
</dbReference>
<evidence type="ECO:0000313" key="3">
    <source>
        <dbReference type="Proteomes" id="UP001331761"/>
    </source>
</evidence>
<gene>
    <name evidence="2" type="ORF">GCK32_015868</name>
</gene>
<organism evidence="2 3">
    <name type="scientific">Trichostrongylus colubriformis</name>
    <name type="common">Black scour worm</name>
    <dbReference type="NCBI Taxonomy" id="6319"/>
    <lineage>
        <taxon>Eukaryota</taxon>
        <taxon>Metazoa</taxon>
        <taxon>Ecdysozoa</taxon>
        <taxon>Nematoda</taxon>
        <taxon>Chromadorea</taxon>
        <taxon>Rhabditida</taxon>
        <taxon>Rhabditina</taxon>
        <taxon>Rhabditomorpha</taxon>
        <taxon>Strongyloidea</taxon>
        <taxon>Trichostrongylidae</taxon>
        <taxon>Trichostrongylus</taxon>
    </lineage>
</organism>
<name>A0AAN8J2M2_TRICO</name>
<sequence>MNIWICIVLSILKPCYGEEAAPQEPAPQEPTVEQPGETNRAHLVFPYKLDDKFETETLDWKLYVFVPLRLSNSGGHT</sequence>
<feature type="chain" id="PRO_5042891222" evidence="1">
    <location>
        <begin position="18"/>
        <end position="77"/>
    </location>
</feature>
<accession>A0AAN8J2M2</accession>
<dbReference type="AlphaFoldDB" id="A0AAN8J2M2"/>
<dbReference type="EMBL" id="WIXE01006843">
    <property type="protein sequence ID" value="KAK5980929.1"/>
    <property type="molecule type" value="Genomic_DNA"/>
</dbReference>
<proteinExistence type="predicted"/>
<comment type="caution">
    <text evidence="2">The sequence shown here is derived from an EMBL/GenBank/DDBJ whole genome shotgun (WGS) entry which is preliminary data.</text>
</comment>
<keyword evidence="3" id="KW-1185">Reference proteome</keyword>